<evidence type="ECO:0000313" key="2">
    <source>
        <dbReference type="EMBL" id="MBX64984.1"/>
    </source>
</evidence>
<feature type="compositionally biased region" description="Basic residues" evidence="1">
    <location>
        <begin position="12"/>
        <end position="27"/>
    </location>
</feature>
<feature type="compositionally biased region" description="Basic and acidic residues" evidence="1">
    <location>
        <begin position="1"/>
        <end position="11"/>
    </location>
</feature>
<sequence length="27" mass="3251">MRAKKREDKPKHISSPKKLKIKKQSLF</sequence>
<evidence type="ECO:0000256" key="1">
    <source>
        <dbReference type="SAM" id="MobiDB-lite"/>
    </source>
</evidence>
<dbReference type="EMBL" id="GGEC01084500">
    <property type="protein sequence ID" value="MBX64984.1"/>
    <property type="molecule type" value="Transcribed_RNA"/>
</dbReference>
<accession>A0A2P2QDL2</accession>
<name>A0A2P2QDL2_RHIMU</name>
<reference evidence="2" key="1">
    <citation type="submission" date="2018-02" db="EMBL/GenBank/DDBJ databases">
        <title>Rhizophora mucronata_Transcriptome.</title>
        <authorList>
            <person name="Meera S.P."/>
            <person name="Sreeshan A."/>
            <person name="Augustine A."/>
        </authorList>
    </citation>
    <scope>NUCLEOTIDE SEQUENCE</scope>
    <source>
        <tissue evidence="2">Leaf</tissue>
    </source>
</reference>
<proteinExistence type="predicted"/>
<organism evidence="2">
    <name type="scientific">Rhizophora mucronata</name>
    <name type="common">Asiatic mangrove</name>
    <dbReference type="NCBI Taxonomy" id="61149"/>
    <lineage>
        <taxon>Eukaryota</taxon>
        <taxon>Viridiplantae</taxon>
        <taxon>Streptophyta</taxon>
        <taxon>Embryophyta</taxon>
        <taxon>Tracheophyta</taxon>
        <taxon>Spermatophyta</taxon>
        <taxon>Magnoliopsida</taxon>
        <taxon>eudicotyledons</taxon>
        <taxon>Gunneridae</taxon>
        <taxon>Pentapetalae</taxon>
        <taxon>rosids</taxon>
        <taxon>fabids</taxon>
        <taxon>Malpighiales</taxon>
        <taxon>Rhizophoraceae</taxon>
        <taxon>Rhizophora</taxon>
    </lineage>
</organism>
<dbReference type="AlphaFoldDB" id="A0A2P2QDL2"/>
<feature type="region of interest" description="Disordered" evidence="1">
    <location>
        <begin position="1"/>
        <end position="27"/>
    </location>
</feature>
<protein>
    <submittedName>
        <fullName evidence="2">Uncharacterized protein</fullName>
    </submittedName>
</protein>